<evidence type="ECO:0000313" key="4">
    <source>
        <dbReference type="Proteomes" id="UP001151287"/>
    </source>
</evidence>
<dbReference type="InterPro" id="IPR001373">
    <property type="entry name" value="Cullin_N"/>
</dbReference>
<dbReference type="Gene3D" id="1.20.1310.10">
    <property type="entry name" value="Cullin Repeats"/>
    <property type="match status" value="2"/>
</dbReference>
<accession>A0A9Q0C8A5</accession>
<dbReference type="AlphaFoldDB" id="A0A9Q0C8A5"/>
<feature type="domain" description="Cullin N-terminal" evidence="2">
    <location>
        <begin position="129"/>
        <end position="193"/>
    </location>
</feature>
<keyword evidence="4" id="KW-1185">Reference proteome</keyword>
<dbReference type="GO" id="GO:0031625">
    <property type="term" value="F:ubiquitin protein ligase binding"/>
    <property type="evidence" value="ECO:0007669"/>
    <property type="project" value="InterPro"/>
</dbReference>
<reference evidence="3" key="1">
    <citation type="journal article" date="2022" name="Cell">
        <title>Repeat-based holocentromeres influence genome architecture and karyotype evolution.</title>
        <authorList>
            <person name="Hofstatter P.G."/>
            <person name="Thangavel G."/>
            <person name="Lux T."/>
            <person name="Neumann P."/>
            <person name="Vondrak T."/>
            <person name="Novak P."/>
            <person name="Zhang M."/>
            <person name="Costa L."/>
            <person name="Castellani M."/>
            <person name="Scott A."/>
            <person name="Toegelov H."/>
            <person name="Fuchs J."/>
            <person name="Mata-Sucre Y."/>
            <person name="Dias Y."/>
            <person name="Vanzela A.L.L."/>
            <person name="Huettel B."/>
            <person name="Almeida C.C.S."/>
            <person name="Simkova H."/>
            <person name="Souza G."/>
            <person name="Pedrosa-Harand A."/>
            <person name="Macas J."/>
            <person name="Mayer K.F.X."/>
            <person name="Houben A."/>
            <person name="Marques A."/>
        </authorList>
    </citation>
    <scope>NUCLEOTIDE SEQUENCE</scope>
    <source>
        <strain evidence="3">RhyBre1mFocal</strain>
    </source>
</reference>
<dbReference type="InterPro" id="IPR016159">
    <property type="entry name" value="Cullin_repeat-like_dom_sf"/>
</dbReference>
<feature type="domain" description="Cullin N-terminal" evidence="2">
    <location>
        <begin position="2"/>
        <end position="128"/>
    </location>
</feature>
<comment type="similarity">
    <text evidence="1">Belongs to the cullin family.</text>
</comment>
<gene>
    <name evidence="3" type="ORF">LUZ63_013280</name>
</gene>
<protein>
    <recommendedName>
        <fullName evidence="2">Cullin N-terminal domain-containing protein</fullName>
    </recommendedName>
</protein>
<organism evidence="3 4">
    <name type="scientific">Rhynchospora breviuscula</name>
    <dbReference type="NCBI Taxonomy" id="2022672"/>
    <lineage>
        <taxon>Eukaryota</taxon>
        <taxon>Viridiplantae</taxon>
        <taxon>Streptophyta</taxon>
        <taxon>Embryophyta</taxon>
        <taxon>Tracheophyta</taxon>
        <taxon>Spermatophyta</taxon>
        <taxon>Magnoliopsida</taxon>
        <taxon>Liliopsida</taxon>
        <taxon>Poales</taxon>
        <taxon>Cyperaceae</taxon>
        <taxon>Cyperoideae</taxon>
        <taxon>Rhynchosporeae</taxon>
        <taxon>Rhynchospora</taxon>
    </lineage>
</organism>
<dbReference type="EMBL" id="JAMQYH010000004">
    <property type="protein sequence ID" value="KAJ1689125.1"/>
    <property type="molecule type" value="Genomic_DNA"/>
</dbReference>
<name>A0A9Q0C8A5_9POAL</name>
<dbReference type="InterPro" id="IPR045093">
    <property type="entry name" value="Cullin"/>
</dbReference>
<dbReference type="OrthoDB" id="683643at2759"/>
<evidence type="ECO:0000259" key="2">
    <source>
        <dbReference type="Pfam" id="PF00888"/>
    </source>
</evidence>
<dbReference type="SUPFAM" id="SSF74788">
    <property type="entry name" value="Cullin repeat-like"/>
    <property type="match status" value="1"/>
</dbReference>
<proteinExistence type="inferred from homology"/>
<dbReference type="GO" id="GO:0006511">
    <property type="term" value="P:ubiquitin-dependent protein catabolic process"/>
    <property type="evidence" value="ECO:0007669"/>
    <property type="project" value="InterPro"/>
</dbReference>
<evidence type="ECO:0000256" key="1">
    <source>
        <dbReference type="ARBA" id="ARBA00006019"/>
    </source>
</evidence>
<sequence length="193" mass="22222">MGENLYKRIEKECEVHISAKLSALVGQSPDLVKFLTLVQESWQDFCDQILLVQKITLSLDRKYVRHTLNVCSVWDLGLELFRKHLKLAPEVEHRIVTGILSLIESERLGAVVDTTLLSHLLKMFTALSDIPDYLKHVEKRLYNEDKRCKLYLEANTRKPLIAIAEKQLLEQHSSAILEKGFVMLIEAKQVNDL</sequence>
<comment type="caution">
    <text evidence="3">The sequence shown here is derived from an EMBL/GenBank/DDBJ whole genome shotgun (WGS) entry which is preliminary data.</text>
</comment>
<dbReference type="PANTHER" id="PTHR11932">
    <property type="entry name" value="CULLIN"/>
    <property type="match status" value="1"/>
</dbReference>
<evidence type="ECO:0000313" key="3">
    <source>
        <dbReference type="EMBL" id="KAJ1689125.1"/>
    </source>
</evidence>
<dbReference type="Pfam" id="PF00888">
    <property type="entry name" value="Cullin"/>
    <property type="match status" value="2"/>
</dbReference>
<dbReference type="Proteomes" id="UP001151287">
    <property type="component" value="Unassembled WGS sequence"/>
</dbReference>